<organism evidence="1 2">
    <name type="scientific">Floridaenema evergladense BLCC-F167</name>
    <dbReference type="NCBI Taxonomy" id="3153639"/>
    <lineage>
        <taxon>Bacteria</taxon>
        <taxon>Bacillati</taxon>
        <taxon>Cyanobacteriota</taxon>
        <taxon>Cyanophyceae</taxon>
        <taxon>Oscillatoriophycideae</taxon>
        <taxon>Aerosakkonematales</taxon>
        <taxon>Aerosakkonemataceae</taxon>
        <taxon>Floridanema</taxon>
        <taxon>Floridanema evergladense</taxon>
    </lineage>
</organism>
<evidence type="ECO:0000313" key="2">
    <source>
        <dbReference type="Proteomes" id="UP001576780"/>
    </source>
</evidence>
<dbReference type="EMBL" id="JBHFNT010000235">
    <property type="protein sequence ID" value="MFB2838079.1"/>
    <property type="molecule type" value="Genomic_DNA"/>
</dbReference>
<evidence type="ECO:0000313" key="1">
    <source>
        <dbReference type="EMBL" id="MFB2838079.1"/>
    </source>
</evidence>
<name>A0ABV4WSJ6_9CYAN</name>
<accession>A0ABV4WSJ6</accession>
<reference evidence="1 2" key="1">
    <citation type="submission" date="2024-09" db="EMBL/GenBank/DDBJ databases">
        <title>Floridaenema gen nov. (Aerosakkonemataceae, Aerosakkonematales ord. nov., Cyanobacteria) from benthic tropical and subtropical fresh waters, with the description of four new species.</title>
        <authorList>
            <person name="Moretto J.A."/>
            <person name="Berthold D.E."/>
            <person name="Lefler F.W."/>
            <person name="Huang I.-S."/>
            <person name="Laughinghouse H. IV."/>
        </authorList>
    </citation>
    <scope>NUCLEOTIDE SEQUENCE [LARGE SCALE GENOMIC DNA]</scope>
    <source>
        <strain evidence="1 2">BLCC-F167</strain>
    </source>
</reference>
<comment type="caution">
    <text evidence="1">The sequence shown here is derived from an EMBL/GenBank/DDBJ whole genome shotgun (WGS) entry which is preliminary data.</text>
</comment>
<gene>
    <name evidence="1" type="ORF">ACE1CA_26565</name>
</gene>
<proteinExistence type="predicted"/>
<sequence length="65" mass="7574">MKAVYLPLFWKDAPIKPFRFNTKLEKEKQGKPMFVSIKGKLLPQKKVFGFDSLLAMPQVEAPQFF</sequence>
<dbReference type="RefSeq" id="WP_413280410.1">
    <property type="nucleotide sequence ID" value="NZ_JBHFNT010000235.1"/>
</dbReference>
<protein>
    <submittedName>
        <fullName evidence="1">Uncharacterized protein</fullName>
    </submittedName>
</protein>
<keyword evidence="2" id="KW-1185">Reference proteome</keyword>
<dbReference type="Proteomes" id="UP001576780">
    <property type="component" value="Unassembled WGS sequence"/>
</dbReference>